<proteinExistence type="predicted"/>
<keyword evidence="2" id="KW-1185">Reference proteome</keyword>
<dbReference type="GO" id="GO:0004222">
    <property type="term" value="F:metalloendopeptidase activity"/>
    <property type="evidence" value="ECO:0007669"/>
    <property type="project" value="InterPro"/>
</dbReference>
<dbReference type="GO" id="GO:0006508">
    <property type="term" value="P:proteolysis"/>
    <property type="evidence" value="ECO:0007669"/>
    <property type="project" value="InterPro"/>
</dbReference>
<evidence type="ECO:0000313" key="1">
    <source>
        <dbReference type="EMBL" id="KAK8775700.1"/>
    </source>
</evidence>
<dbReference type="InterPro" id="IPR000718">
    <property type="entry name" value="Peptidase_M13"/>
</dbReference>
<dbReference type="Gene3D" id="3.40.390.10">
    <property type="entry name" value="Collagenase (Catalytic Domain)"/>
    <property type="match status" value="1"/>
</dbReference>
<dbReference type="Proteomes" id="UP001321473">
    <property type="component" value="Unassembled WGS sequence"/>
</dbReference>
<name>A0AAQ4ELW2_AMBAM</name>
<comment type="caution">
    <text evidence="1">The sequence shown here is derived from an EMBL/GenBank/DDBJ whole genome shotgun (WGS) entry which is preliminary data.</text>
</comment>
<dbReference type="EMBL" id="JARKHS020013812">
    <property type="protein sequence ID" value="KAK8775700.1"/>
    <property type="molecule type" value="Genomic_DNA"/>
</dbReference>
<accession>A0AAQ4ELW2</accession>
<dbReference type="AlphaFoldDB" id="A0AAQ4ELW2"/>
<dbReference type="SUPFAM" id="SSF55486">
    <property type="entry name" value="Metalloproteases ('zincins'), catalytic domain"/>
    <property type="match status" value="1"/>
</dbReference>
<dbReference type="PROSITE" id="PS51885">
    <property type="entry name" value="NEPRILYSIN"/>
    <property type="match status" value="1"/>
</dbReference>
<sequence length="230" mass="25487">MPLPCSLASTYLARLASLRLLSRWKDDELLCGEEPSAGLACLAPELATVRYDYERNTLWVTPGALVQPLFYSGAEPLINLATLGAMLAYEFWSALCRHAPELQPHGAVSSFDDEVSCFVSAYRAITNDTTPSKFVAAEIYSRLMALRTVLDAARHSFSPGRRSTGRWPDVGETQLLFVRYCSLFCSRHRFGLRRAAQCDLPVASTPEFGRLFRCGRLDPLATVANDCQVV</sequence>
<protein>
    <submittedName>
        <fullName evidence="1">Uncharacterized protein</fullName>
    </submittedName>
</protein>
<organism evidence="1 2">
    <name type="scientific">Amblyomma americanum</name>
    <name type="common">Lone star tick</name>
    <dbReference type="NCBI Taxonomy" id="6943"/>
    <lineage>
        <taxon>Eukaryota</taxon>
        <taxon>Metazoa</taxon>
        <taxon>Ecdysozoa</taxon>
        <taxon>Arthropoda</taxon>
        <taxon>Chelicerata</taxon>
        <taxon>Arachnida</taxon>
        <taxon>Acari</taxon>
        <taxon>Parasitiformes</taxon>
        <taxon>Ixodida</taxon>
        <taxon>Ixodoidea</taxon>
        <taxon>Ixodidae</taxon>
        <taxon>Amblyomminae</taxon>
        <taxon>Amblyomma</taxon>
    </lineage>
</organism>
<gene>
    <name evidence="1" type="ORF">V5799_030953</name>
</gene>
<reference evidence="1 2" key="1">
    <citation type="journal article" date="2023" name="Arcadia Sci">
        <title>De novo assembly of a long-read Amblyomma americanum tick genome.</title>
        <authorList>
            <person name="Chou S."/>
            <person name="Poskanzer K.E."/>
            <person name="Rollins M."/>
            <person name="Thuy-Boun P.S."/>
        </authorList>
    </citation>
    <scope>NUCLEOTIDE SEQUENCE [LARGE SCALE GENOMIC DNA]</scope>
    <source>
        <strain evidence="1">F_SG_1</strain>
        <tissue evidence="1">Salivary glands</tissue>
    </source>
</reference>
<dbReference type="InterPro" id="IPR024079">
    <property type="entry name" value="MetalloPept_cat_dom_sf"/>
</dbReference>
<evidence type="ECO:0000313" key="2">
    <source>
        <dbReference type="Proteomes" id="UP001321473"/>
    </source>
</evidence>